<reference evidence="1 2" key="2">
    <citation type="journal article" date="2011" name="Stand. Genomic Sci.">
        <title>Complete genome sequence of Oceanithermus profundus type strain (506).</title>
        <authorList>
            <person name="Pati A."/>
            <person name="Zhang X."/>
            <person name="Lapidus A."/>
            <person name="Nolan M."/>
            <person name="Lucas S."/>
            <person name="Del Rio T.G."/>
            <person name="Tice H."/>
            <person name="Cheng J.F."/>
            <person name="Tapia R."/>
            <person name="Han C."/>
            <person name="Goodwin L."/>
            <person name="Pitluck S."/>
            <person name="Liolios K."/>
            <person name="Pagani I."/>
            <person name="Ivanova N."/>
            <person name="Mavromatis K."/>
            <person name="Chen A."/>
            <person name="Palaniappan K."/>
            <person name="Hauser L."/>
            <person name="Jeffries C.D."/>
            <person name="Brambilla E.M."/>
            <person name="Rohl A."/>
            <person name="Mwirichia R."/>
            <person name="Rohde M."/>
            <person name="Tindall B.J."/>
            <person name="Sikorski J."/>
            <person name="Wirth R."/>
            <person name="Goker M."/>
            <person name="Woyke T."/>
            <person name="Detter J.C."/>
            <person name="Bristow J."/>
            <person name="Eisen J.A."/>
            <person name="Markowitz V."/>
            <person name="Hugenholtz P."/>
            <person name="Kyrpides N.C."/>
            <person name="Klenk H.P."/>
            <person name="Land M."/>
        </authorList>
    </citation>
    <scope>NUCLEOTIDE SEQUENCE [LARGE SCALE GENOMIC DNA]</scope>
    <source>
        <strain evidence="2">DSM 14977 / NBRC 100410 / VKM B-2274 / 506</strain>
        <plasmid evidence="2">Plasmid pOCEPR01</plasmid>
    </source>
</reference>
<sequence length="297" mass="32759">MQALKSREVEALLREGQTGGFKTPEQVLERLRGLLREGTRNGRLVWATLVAWADRGYVPEASKLDPTVLAALLRAVRGVQVQRRNKDGGVAPKSRPAGLRDLRGREMRVDPADRIDQAPKWNEPDPLTRAGVRALDGLVVEELREINDGESVYVSSSQSMISEGVREQLESVGIYAAPTTRREVAALLRHVEQRLALLDGKVLEDFDLAVQAEEEAVGIEGLNDASAEELWEQMGSSKEDVAKGATAVSGGLDPKAEAELLKWVANYLRERLDRIDEGRLVGLQVRDLTRTGEVVLR</sequence>
<dbReference type="EMBL" id="CP002362">
    <property type="protein sequence ID" value="ADR37818.1"/>
    <property type="molecule type" value="Genomic_DNA"/>
</dbReference>
<geneLocation type="plasmid" evidence="1 2">
    <name>pOCEPR01</name>
</geneLocation>
<keyword evidence="1" id="KW-0614">Plasmid</keyword>
<dbReference type="KEGG" id="opr:Ocepr_2370"/>
<evidence type="ECO:0000313" key="2">
    <source>
        <dbReference type="Proteomes" id="UP000008722"/>
    </source>
</evidence>
<keyword evidence="2" id="KW-1185">Reference proteome</keyword>
<protein>
    <submittedName>
        <fullName evidence="1">Uncharacterized protein</fullName>
    </submittedName>
</protein>
<dbReference type="Proteomes" id="UP000008722">
    <property type="component" value="Plasmid pOCEPR01"/>
</dbReference>
<dbReference type="AlphaFoldDB" id="E4UAN9"/>
<evidence type="ECO:0000313" key="1">
    <source>
        <dbReference type="EMBL" id="ADR37818.1"/>
    </source>
</evidence>
<reference evidence="2" key="1">
    <citation type="submission" date="2010-11" db="EMBL/GenBank/DDBJ databases">
        <title>The complete sequence of plasmid of Oceanithermus profundus DSM 14977.</title>
        <authorList>
            <consortium name="US DOE Joint Genome Institute (JGI-PGF)"/>
            <person name="Lucas S."/>
            <person name="Copeland A."/>
            <person name="Lapidus A."/>
            <person name="Bruce D."/>
            <person name="Goodwin L."/>
            <person name="Pitluck S."/>
            <person name="Kyrpides N."/>
            <person name="Mavromatis K."/>
            <person name="Pagani I."/>
            <person name="Ivanova N."/>
            <person name="Zhang X."/>
            <person name="Brettin T."/>
            <person name="Detter J.C."/>
            <person name="Tapia R."/>
            <person name="Han C."/>
            <person name="Land M."/>
            <person name="Hauser L."/>
            <person name="Markowitz V."/>
            <person name="Cheng J.-F."/>
            <person name="Hugenholtz P."/>
            <person name="Woyke T."/>
            <person name="Wu D."/>
            <person name="Tindall B."/>
            <person name="Faehnrich R."/>
            <person name="Brambilla E."/>
            <person name="Klenk H.-P."/>
            <person name="Eisen J.A."/>
        </authorList>
    </citation>
    <scope>NUCLEOTIDE SEQUENCE [LARGE SCALE GENOMIC DNA]</scope>
    <source>
        <strain evidence="2">DSM 14977 / NBRC 100410 / VKM B-2274 / 506</strain>
        <plasmid evidence="2">Plasmid pOCEPR01</plasmid>
    </source>
</reference>
<name>E4UAN9_OCEP5</name>
<organism evidence="1 2">
    <name type="scientific">Oceanithermus profundus (strain DSM 14977 / NBRC 100410 / VKM B-2274 / 506)</name>
    <dbReference type="NCBI Taxonomy" id="670487"/>
    <lineage>
        <taxon>Bacteria</taxon>
        <taxon>Thermotogati</taxon>
        <taxon>Deinococcota</taxon>
        <taxon>Deinococci</taxon>
        <taxon>Thermales</taxon>
        <taxon>Thermaceae</taxon>
        <taxon>Oceanithermus</taxon>
    </lineage>
</organism>
<proteinExistence type="predicted"/>
<accession>E4UAN9</accession>
<gene>
    <name evidence="1" type="ordered locus">Ocepr_2370</name>
</gene>
<dbReference type="HOGENOM" id="CLU_936386_0_0_0"/>